<dbReference type="RefSeq" id="WP_277860188.1">
    <property type="nucleotide sequence ID" value="NZ_JARRAG010000001.1"/>
</dbReference>
<dbReference type="InterPro" id="IPR014923">
    <property type="entry name" value="DUF1802"/>
</dbReference>
<dbReference type="Pfam" id="PF08819">
    <property type="entry name" value="DUF1802"/>
    <property type="match status" value="1"/>
</dbReference>
<dbReference type="EMBL" id="JARRAG010000001">
    <property type="protein sequence ID" value="MDG3003842.1"/>
    <property type="molecule type" value="Genomic_DNA"/>
</dbReference>
<sequence>MSELPTDCDVGFKEWSGVCEALASGRQTLILRKGGIAEDGGVFTPEHRAFWLYPTRLHEAQQGLRDEPSASTPGPTDPLIVPIRSLAVVDSIHHLEREDALDALETFHVWTPETVLKRFHYRRPGLWALGVRVWTRSQATELTATPEQLGCKTWVWLDPPLATSGLAPALDDAAWLDRRGRLLAAIGSNETGGRPA</sequence>
<evidence type="ECO:0000313" key="1">
    <source>
        <dbReference type="EMBL" id="MDG3003842.1"/>
    </source>
</evidence>
<name>A0ABT6F8K3_9BACT</name>
<protein>
    <submittedName>
        <fullName evidence="1">DUF1802 family protein</fullName>
    </submittedName>
</protein>
<gene>
    <name evidence="1" type="ORF">PZE19_08670</name>
</gene>
<evidence type="ECO:0000313" key="2">
    <source>
        <dbReference type="Proteomes" id="UP001216907"/>
    </source>
</evidence>
<dbReference type="Proteomes" id="UP001216907">
    <property type="component" value="Unassembled WGS sequence"/>
</dbReference>
<proteinExistence type="predicted"/>
<comment type="caution">
    <text evidence="1">The sequence shown here is derived from an EMBL/GenBank/DDBJ whole genome shotgun (WGS) entry which is preliminary data.</text>
</comment>
<keyword evidence="2" id="KW-1185">Reference proteome</keyword>
<organism evidence="1 2">
    <name type="scientific">Paludisphaera mucosa</name>
    <dbReference type="NCBI Taxonomy" id="3030827"/>
    <lineage>
        <taxon>Bacteria</taxon>
        <taxon>Pseudomonadati</taxon>
        <taxon>Planctomycetota</taxon>
        <taxon>Planctomycetia</taxon>
        <taxon>Isosphaerales</taxon>
        <taxon>Isosphaeraceae</taxon>
        <taxon>Paludisphaera</taxon>
    </lineage>
</organism>
<reference evidence="1 2" key="1">
    <citation type="submission" date="2023-03" db="EMBL/GenBank/DDBJ databases">
        <title>Paludisphaera mucosa sp. nov. a novel planctomycete from northern fen.</title>
        <authorList>
            <person name="Ivanova A."/>
        </authorList>
    </citation>
    <scope>NUCLEOTIDE SEQUENCE [LARGE SCALE GENOMIC DNA]</scope>
    <source>
        <strain evidence="1 2">Pla2</strain>
    </source>
</reference>
<accession>A0ABT6F8K3</accession>